<evidence type="ECO:0000313" key="2">
    <source>
        <dbReference type="Proteomes" id="UP001054945"/>
    </source>
</evidence>
<reference evidence="1 2" key="1">
    <citation type="submission" date="2021-06" db="EMBL/GenBank/DDBJ databases">
        <title>Caerostris extrusa draft genome.</title>
        <authorList>
            <person name="Kono N."/>
            <person name="Arakawa K."/>
        </authorList>
    </citation>
    <scope>NUCLEOTIDE SEQUENCE [LARGE SCALE GENOMIC DNA]</scope>
</reference>
<protein>
    <submittedName>
        <fullName evidence="1">Uncharacterized protein</fullName>
    </submittedName>
</protein>
<accession>A0AAV4XN04</accession>
<dbReference type="AlphaFoldDB" id="A0AAV4XN04"/>
<comment type="caution">
    <text evidence="1">The sequence shown here is derived from an EMBL/GenBank/DDBJ whole genome shotgun (WGS) entry which is preliminary data.</text>
</comment>
<keyword evidence="2" id="KW-1185">Reference proteome</keyword>
<dbReference type="EMBL" id="BPLR01017893">
    <property type="protein sequence ID" value="GIY95310.1"/>
    <property type="molecule type" value="Genomic_DNA"/>
</dbReference>
<proteinExistence type="predicted"/>
<gene>
    <name evidence="1" type="ORF">CEXT_546391</name>
</gene>
<organism evidence="1 2">
    <name type="scientific">Caerostris extrusa</name>
    <name type="common">Bark spider</name>
    <name type="synonym">Caerostris bankana</name>
    <dbReference type="NCBI Taxonomy" id="172846"/>
    <lineage>
        <taxon>Eukaryota</taxon>
        <taxon>Metazoa</taxon>
        <taxon>Ecdysozoa</taxon>
        <taxon>Arthropoda</taxon>
        <taxon>Chelicerata</taxon>
        <taxon>Arachnida</taxon>
        <taxon>Araneae</taxon>
        <taxon>Araneomorphae</taxon>
        <taxon>Entelegynae</taxon>
        <taxon>Araneoidea</taxon>
        <taxon>Araneidae</taxon>
        <taxon>Caerostris</taxon>
    </lineage>
</organism>
<dbReference type="Proteomes" id="UP001054945">
    <property type="component" value="Unassembled WGS sequence"/>
</dbReference>
<sequence length="94" mass="11098">MLLQLGFEPCHTSLEIQSSIYPRLMIQLPCAQIASKTAKIRISWLITEHDYMGEHLYRIGVYDYPYCRLRGLKEPMNRKHMQYCSRDSAECNIE</sequence>
<name>A0AAV4XN04_CAEEX</name>
<evidence type="ECO:0000313" key="1">
    <source>
        <dbReference type="EMBL" id="GIY95310.1"/>
    </source>
</evidence>